<keyword evidence="2" id="KW-0238">DNA-binding</keyword>
<keyword evidence="6" id="KW-1185">Reference proteome</keyword>
<name>A0A9X5I5H5_9CYAN</name>
<dbReference type="EMBL" id="JTJC03000003">
    <property type="protein sequence ID" value="NHC35699.1"/>
    <property type="molecule type" value="Genomic_DNA"/>
</dbReference>
<dbReference type="GO" id="GO:0003677">
    <property type="term" value="F:DNA binding"/>
    <property type="evidence" value="ECO:0007669"/>
    <property type="project" value="UniProtKB-KW"/>
</dbReference>
<evidence type="ECO:0000256" key="2">
    <source>
        <dbReference type="ARBA" id="ARBA00023125"/>
    </source>
</evidence>
<proteinExistence type="predicted"/>
<dbReference type="InterPro" id="IPR001845">
    <property type="entry name" value="HTH_ArsR_DNA-bd_dom"/>
</dbReference>
<accession>A0A9X5I5H5</accession>
<dbReference type="GO" id="GO:0003700">
    <property type="term" value="F:DNA-binding transcription factor activity"/>
    <property type="evidence" value="ECO:0007669"/>
    <property type="project" value="InterPro"/>
</dbReference>
<keyword evidence="1" id="KW-0805">Transcription regulation</keyword>
<keyword evidence="3" id="KW-0804">Transcription</keyword>
<dbReference type="RefSeq" id="WP_039713342.1">
    <property type="nucleotide sequence ID" value="NZ_JTJC03000003.1"/>
</dbReference>
<dbReference type="NCBIfam" id="NF033788">
    <property type="entry name" value="HTH_metalloreg"/>
    <property type="match status" value="1"/>
</dbReference>
<dbReference type="SUPFAM" id="SSF46785">
    <property type="entry name" value="Winged helix' DNA-binding domain"/>
    <property type="match status" value="1"/>
</dbReference>
<feature type="domain" description="HTH arsR-type" evidence="4">
    <location>
        <begin position="15"/>
        <end position="110"/>
    </location>
</feature>
<evidence type="ECO:0000313" key="6">
    <source>
        <dbReference type="Proteomes" id="UP000031532"/>
    </source>
</evidence>
<dbReference type="PANTHER" id="PTHR33154:SF25">
    <property type="entry name" value="LMO0101 PROTEIN"/>
    <property type="match status" value="1"/>
</dbReference>
<dbReference type="CDD" id="cd00090">
    <property type="entry name" value="HTH_ARSR"/>
    <property type="match status" value="1"/>
</dbReference>
<evidence type="ECO:0000256" key="3">
    <source>
        <dbReference type="ARBA" id="ARBA00023163"/>
    </source>
</evidence>
<dbReference type="OrthoDB" id="9798835at2"/>
<dbReference type="Pfam" id="PF01022">
    <property type="entry name" value="HTH_5"/>
    <property type="match status" value="1"/>
</dbReference>
<dbReference type="SMART" id="SM00418">
    <property type="entry name" value="HTH_ARSR"/>
    <property type="match status" value="1"/>
</dbReference>
<organism evidence="5 6">
    <name type="scientific">Scytonema millei VB511283</name>
    <dbReference type="NCBI Taxonomy" id="1245923"/>
    <lineage>
        <taxon>Bacteria</taxon>
        <taxon>Bacillati</taxon>
        <taxon>Cyanobacteriota</taxon>
        <taxon>Cyanophyceae</taxon>
        <taxon>Nostocales</taxon>
        <taxon>Scytonemataceae</taxon>
        <taxon>Scytonema</taxon>
    </lineage>
</organism>
<dbReference type="InterPro" id="IPR011991">
    <property type="entry name" value="ArsR-like_HTH"/>
</dbReference>
<dbReference type="PROSITE" id="PS50987">
    <property type="entry name" value="HTH_ARSR_2"/>
    <property type="match status" value="1"/>
</dbReference>
<sequence length="111" mass="12045">MKETNSEKLVSLPVAEVDDSCRRAKIFAALADPTRLKIVELLANAGELSGTEIAQSLGISLALFCHHSKTLSEAGLLDIRKEGQTKYNSLNWELLNACLQSLMRGASVSDQ</sequence>
<comment type="caution">
    <text evidence="5">The sequence shown here is derived from an EMBL/GenBank/DDBJ whole genome shotgun (WGS) entry which is preliminary data.</text>
</comment>
<dbReference type="PANTHER" id="PTHR33154">
    <property type="entry name" value="TRANSCRIPTIONAL REGULATOR, ARSR FAMILY"/>
    <property type="match status" value="1"/>
</dbReference>
<gene>
    <name evidence="5" type="ORF">QH73_0013690</name>
</gene>
<protein>
    <submittedName>
        <fullName evidence="5">Helix-turn-helix transcriptional regulator</fullName>
    </submittedName>
</protein>
<reference evidence="5 6" key="1">
    <citation type="journal article" date="2015" name="Genome Announc.">
        <title>Draft Genome Sequence of the Terrestrial Cyanobacterium Scytonema millei VB511283, Isolated from Eastern India.</title>
        <authorList>
            <person name="Sen D."/>
            <person name="Chandrababunaidu M.M."/>
            <person name="Singh D."/>
            <person name="Sanghi N."/>
            <person name="Ghorai A."/>
            <person name="Mishra G.P."/>
            <person name="Madduluri M."/>
            <person name="Adhikary S.P."/>
            <person name="Tripathy S."/>
        </authorList>
    </citation>
    <scope>NUCLEOTIDE SEQUENCE [LARGE SCALE GENOMIC DNA]</scope>
    <source>
        <strain evidence="5 6">VB511283</strain>
    </source>
</reference>
<dbReference type="Proteomes" id="UP000031532">
    <property type="component" value="Unassembled WGS sequence"/>
</dbReference>
<dbReference type="InterPro" id="IPR036390">
    <property type="entry name" value="WH_DNA-bd_sf"/>
</dbReference>
<evidence type="ECO:0000259" key="4">
    <source>
        <dbReference type="PROSITE" id="PS50987"/>
    </source>
</evidence>
<dbReference type="PRINTS" id="PR00778">
    <property type="entry name" value="HTHARSR"/>
</dbReference>
<evidence type="ECO:0000313" key="5">
    <source>
        <dbReference type="EMBL" id="NHC35699.1"/>
    </source>
</evidence>
<dbReference type="InterPro" id="IPR036388">
    <property type="entry name" value="WH-like_DNA-bd_sf"/>
</dbReference>
<dbReference type="InterPro" id="IPR051081">
    <property type="entry name" value="HTH_MetalResp_TranReg"/>
</dbReference>
<dbReference type="Gene3D" id="1.10.10.10">
    <property type="entry name" value="Winged helix-like DNA-binding domain superfamily/Winged helix DNA-binding domain"/>
    <property type="match status" value="1"/>
</dbReference>
<evidence type="ECO:0000256" key="1">
    <source>
        <dbReference type="ARBA" id="ARBA00023015"/>
    </source>
</evidence>
<dbReference type="AlphaFoldDB" id="A0A9X5I5H5"/>